<evidence type="ECO:0000256" key="2">
    <source>
        <dbReference type="ARBA" id="ARBA00006706"/>
    </source>
</evidence>
<comment type="cofactor">
    <cofactor evidence="1">
        <name>Mg(2+)</name>
        <dbReference type="ChEBI" id="CHEBI:18420"/>
    </cofactor>
</comment>
<dbReference type="FunFam" id="1.10.600.10:FF:000030">
    <property type="entry name" value="Geranylgeranyl pyrophosphate synthase"/>
    <property type="match status" value="1"/>
</dbReference>
<dbReference type="InterPro" id="IPR000092">
    <property type="entry name" value="Polyprenyl_synt"/>
</dbReference>
<comment type="catalytic activity">
    <reaction evidence="18">
        <text>isopentenyl diphosphate + (2E)-geranyl diphosphate = (2E,6E)-farnesyl diphosphate + diphosphate</text>
        <dbReference type="Rhea" id="RHEA:19361"/>
        <dbReference type="ChEBI" id="CHEBI:33019"/>
        <dbReference type="ChEBI" id="CHEBI:58057"/>
        <dbReference type="ChEBI" id="CHEBI:128769"/>
        <dbReference type="ChEBI" id="CHEBI:175763"/>
        <dbReference type="EC" id="2.5.1.10"/>
    </reaction>
</comment>
<dbReference type="SFLD" id="SFLDG01017">
    <property type="entry name" value="Polyprenyl_Transferase_Like"/>
    <property type="match status" value="1"/>
</dbReference>
<evidence type="ECO:0000256" key="18">
    <source>
        <dbReference type="ARBA" id="ARBA00049399"/>
    </source>
</evidence>
<dbReference type="PANTHER" id="PTHR12001:SF44">
    <property type="entry name" value="GERANYLGERANYL PYROPHOSPHATE SYNTHASE"/>
    <property type="match status" value="1"/>
</dbReference>
<keyword evidence="8" id="KW-0460">Magnesium</keyword>
<evidence type="ECO:0000256" key="9">
    <source>
        <dbReference type="ARBA" id="ARBA00023229"/>
    </source>
</evidence>
<evidence type="ECO:0000256" key="17">
    <source>
        <dbReference type="ARBA" id="ARBA00049291"/>
    </source>
</evidence>
<dbReference type="EC" id="2.5.1.29" evidence="3"/>
<evidence type="ECO:0000313" key="21">
    <source>
        <dbReference type="Proteomes" id="UP000006968"/>
    </source>
</evidence>
<dbReference type="PANTHER" id="PTHR12001">
    <property type="entry name" value="GERANYLGERANYL PYROPHOSPHATE SYNTHASE"/>
    <property type="match status" value="1"/>
</dbReference>
<evidence type="ECO:0000256" key="7">
    <source>
        <dbReference type="ARBA" id="ARBA00022723"/>
    </source>
</evidence>
<evidence type="ECO:0000313" key="20">
    <source>
        <dbReference type="EMBL" id="EJS41366.1"/>
    </source>
</evidence>
<dbReference type="GO" id="GO:0046872">
    <property type="term" value="F:metal ion binding"/>
    <property type="evidence" value="ECO:0007669"/>
    <property type="project" value="UniProtKB-KW"/>
</dbReference>
<dbReference type="Gene3D" id="1.10.600.10">
    <property type="entry name" value="Farnesyl Diphosphate Synthase"/>
    <property type="match status" value="1"/>
</dbReference>
<protein>
    <recommendedName>
        <fullName evidence="14">(2E,6E)-farnesyl diphosphate synthase</fullName>
        <ecNumber evidence="5">2.5.1.1</ecNumber>
        <ecNumber evidence="4">2.5.1.10</ecNumber>
        <ecNumber evidence="3">2.5.1.29</ecNumber>
    </recommendedName>
    <alternativeName>
        <fullName evidence="13">Dimethylallyltranstransferase</fullName>
    </alternativeName>
    <alternativeName>
        <fullName evidence="12">Farnesyl diphosphate synthase</fullName>
    </alternativeName>
    <alternativeName>
        <fullName evidence="10">Farnesyltranstransferase</fullName>
    </alternativeName>
    <alternativeName>
        <fullName evidence="15">Geranylgeranyl diphosphate synthase</fullName>
    </alternativeName>
    <alternativeName>
        <fullName evidence="11">Geranyltranstransferase</fullName>
    </alternativeName>
</protein>
<dbReference type="EC" id="2.5.1.10" evidence="4"/>
<dbReference type="GO" id="GO:0004161">
    <property type="term" value="F:dimethylallyltranstransferase activity"/>
    <property type="evidence" value="ECO:0007669"/>
    <property type="project" value="UniProtKB-EC"/>
</dbReference>
<dbReference type="AlphaFoldDB" id="J8PY51"/>
<keyword evidence="7" id="KW-0479">Metal-binding</keyword>
<comment type="catalytic activity">
    <reaction evidence="16">
        <text>isopentenyl diphosphate + (2E,6E)-farnesyl diphosphate = (2E,6E,10E)-geranylgeranyl diphosphate + diphosphate</text>
        <dbReference type="Rhea" id="RHEA:17653"/>
        <dbReference type="ChEBI" id="CHEBI:33019"/>
        <dbReference type="ChEBI" id="CHEBI:58756"/>
        <dbReference type="ChEBI" id="CHEBI:128769"/>
        <dbReference type="ChEBI" id="CHEBI:175763"/>
        <dbReference type="EC" id="2.5.1.29"/>
    </reaction>
</comment>
<accession>J8PY51</accession>
<dbReference type="HOGENOM" id="CLU_014015_6_0_1"/>
<dbReference type="SUPFAM" id="SSF48576">
    <property type="entry name" value="Terpenoid synthases"/>
    <property type="match status" value="1"/>
</dbReference>
<evidence type="ECO:0000256" key="3">
    <source>
        <dbReference type="ARBA" id="ARBA00012382"/>
    </source>
</evidence>
<evidence type="ECO:0000256" key="1">
    <source>
        <dbReference type="ARBA" id="ARBA00001946"/>
    </source>
</evidence>
<dbReference type="GO" id="GO:0004337">
    <property type="term" value="F:(2E,6E)-farnesyl diphosphate synthase activity"/>
    <property type="evidence" value="ECO:0007669"/>
    <property type="project" value="UniProtKB-EC"/>
</dbReference>
<name>J8PY51_SACAR</name>
<keyword evidence="21" id="KW-1185">Reference proteome</keyword>
<dbReference type="GO" id="GO:0008299">
    <property type="term" value="P:isoprenoid biosynthetic process"/>
    <property type="evidence" value="ECO:0007669"/>
    <property type="project" value="UniProtKB-KW"/>
</dbReference>
<gene>
    <name evidence="20" type="ORF">SU7_3576</name>
</gene>
<dbReference type="PROSITE" id="PS00723">
    <property type="entry name" value="POLYPRENYL_SYNTHASE_1"/>
    <property type="match status" value="1"/>
</dbReference>
<keyword evidence="9" id="KW-0414">Isoprene biosynthesis</keyword>
<dbReference type="InterPro" id="IPR008949">
    <property type="entry name" value="Isoprenoid_synthase_dom_sf"/>
</dbReference>
<evidence type="ECO:0000256" key="13">
    <source>
        <dbReference type="ARBA" id="ARBA00032448"/>
    </source>
</evidence>
<evidence type="ECO:0000256" key="12">
    <source>
        <dbReference type="ARBA" id="ARBA00032424"/>
    </source>
</evidence>
<dbReference type="EMBL" id="ALIE01000194">
    <property type="protein sequence ID" value="EJS41366.1"/>
    <property type="molecule type" value="Genomic_DNA"/>
</dbReference>
<evidence type="ECO:0000256" key="4">
    <source>
        <dbReference type="ARBA" id="ARBA00012439"/>
    </source>
</evidence>
<organism evidence="20 21">
    <name type="scientific">Saccharomyces arboricola (strain H-6 / AS 2.3317 / CBS 10644)</name>
    <name type="common">Yeast</name>
    <dbReference type="NCBI Taxonomy" id="1160507"/>
    <lineage>
        <taxon>Eukaryota</taxon>
        <taxon>Fungi</taxon>
        <taxon>Dikarya</taxon>
        <taxon>Ascomycota</taxon>
        <taxon>Saccharomycotina</taxon>
        <taxon>Saccharomycetes</taxon>
        <taxon>Saccharomycetales</taxon>
        <taxon>Saccharomycetaceae</taxon>
        <taxon>Saccharomyces</taxon>
    </lineage>
</organism>
<dbReference type="Proteomes" id="UP000006968">
    <property type="component" value="Chromosome XVI"/>
</dbReference>
<comment type="caution">
    <text evidence="20">The sequence shown here is derived from an EMBL/GenBank/DDBJ whole genome shotgun (WGS) entry which is preliminary data.</text>
</comment>
<dbReference type="EC" id="2.5.1.1" evidence="5"/>
<evidence type="ECO:0000256" key="11">
    <source>
        <dbReference type="ARBA" id="ARBA00032380"/>
    </source>
</evidence>
<evidence type="ECO:0000256" key="14">
    <source>
        <dbReference type="ARBA" id="ARBA00032873"/>
    </source>
</evidence>
<evidence type="ECO:0000256" key="5">
    <source>
        <dbReference type="ARBA" id="ARBA00012833"/>
    </source>
</evidence>
<evidence type="ECO:0000256" key="10">
    <source>
        <dbReference type="ARBA" id="ARBA00032052"/>
    </source>
</evidence>
<dbReference type="PROSITE" id="PS00444">
    <property type="entry name" value="POLYPRENYL_SYNTHASE_2"/>
    <property type="match status" value="1"/>
</dbReference>
<dbReference type="GO" id="GO:0004311">
    <property type="term" value="F:geranylgeranyl diphosphate synthase activity"/>
    <property type="evidence" value="ECO:0007669"/>
    <property type="project" value="UniProtKB-EC"/>
</dbReference>
<dbReference type="InterPro" id="IPR033749">
    <property type="entry name" value="Polyprenyl_synt_CS"/>
</dbReference>
<evidence type="ECO:0000256" key="6">
    <source>
        <dbReference type="ARBA" id="ARBA00022679"/>
    </source>
</evidence>
<sequence>MEIQIDELINNDPVWSGQNERLVSKPYSHILLKPGKNFRLNLILQINRILNLPKDQLAIVSQIIELLHNSSLLIDDIEDNAPLRRGQTTSHLIFGIPSTINTANYMYFKAMQLVSRLTTDQALYHELIIIFNEELINLHRGQGLDIYWRDFLPEIIPTQEMYLNMVMNKTGGLFRLTLRLMETLSPSSHHGHSLVPFINLLGIIYQIRDDYLNLKDFQMCNEKGFAEDITEGKLSFPIVHALNFTKAEHQTEQHEEILRILLLRTNDIDLKSKLIEILEFRTDSLNYTKNFINKLVNMIKKDNENKYLPDLTTHPSTNTTPNLHEELLYIIDHLSEL</sequence>
<dbReference type="SFLD" id="SFLDS00005">
    <property type="entry name" value="Isoprenoid_Synthase_Type_I"/>
    <property type="match status" value="1"/>
</dbReference>
<evidence type="ECO:0000256" key="15">
    <source>
        <dbReference type="ARBA" id="ARBA00033096"/>
    </source>
</evidence>
<dbReference type="CDD" id="cd00685">
    <property type="entry name" value="Trans_IPPS_HT"/>
    <property type="match status" value="1"/>
</dbReference>
<evidence type="ECO:0000256" key="8">
    <source>
        <dbReference type="ARBA" id="ARBA00022842"/>
    </source>
</evidence>
<reference evidence="20 21" key="1">
    <citation type="journal article" date="2013" name="BMC Genomics">
        <title>High quality de novo sequencing and assembly of the Saccharomyces arboricolus genome.</title>
        <authorList>
            <person name="Liti G."/>
            <person name="Nguyen Ba A.N."/>
            <person name="Blythe M."/>
            <person name="Mueller C.A."/>
            <person name="Bergstroem A."/>
            <person name="Cubillos F.A."/>
            <person name="Dafhnis-Calas F."/>
            <person name="Khoshraftar S."/>
            <person name="Malla S."/>
            <person name="Mehta N."/>
            <person name="Siow C.C."/>
            <person name="Warringer J."/>
            <person name="Moses A.M."/>
            <person name="Louis E.J."/>
            <person name="Nieduszynski C.A."/>
        </authorList>
    </citation>
    <scope>NUCLEOTIDE SEQUENCE [LARGE SCALE GENOMIC DNA]</scope>
    <source>
        <strain evidence="21">H-6 / AS 2.3317 / CBS 10644</strain>
    </source>
</reference>
<dbReference type="Pfam" id="PF00348">
    <property type="entry name" value="polyprenyl_synt"/>
    <property type="match status" value="1"/>
</dbReference>
<keyword evidence="6 19" id="KW-0808">Transferase</keyword>
<dbReference type="OrthoDB" id="6921389at2759"/>
<proteinExistence type="inferred from homology"/>
<comment type="catalytic activity">
    <reaction evidence="17">
        <text>isopentenyl diphosphate + dimethylallyl diphosphate = (2E)-geranyl diphosphate + diphosphate</text>
        <dbReference type="Rhea" id="RHEA:22408"/>
        <dbReference type="ChEBI" id="CHEBI:33019"/>
        <dbReference type="ChEBI" id="CHEBI:57623"/>
        <dbReference type="ChEBI" id="CHEBI:58057"/>
        <dbReference type="ChEBI" id="CHEBI:128769"/>
        <dbReference type="EC" id="2.5.1.1"/>
    </reaction>
</comment>
<comment type="similarity">
    <text evidence="2 19">Belongs to the FPP/GGPP synthase family.</text>
</comment>
<evidence type="ECO:0000256" key="19">
    <source>
        <dbReference type="RuleBase" id="RU004466"/>
    </source>
</evidence>
<evidence type="ECO:0000256" key="16">
    <source>
        <dbReference type="ARBA" id="ARBA00048119"/>
    </source>
</evidence>